<dbReference type="Proteomes" id="UP000828048">
    <property type="component" value="Chromosome 4"/>
</dbReference>
<evidence type="ECO:0000313" key="1">
    <source>
        <dbReference type="EMBL" id="KAH7861555.1"/>
    </source>
</evidence>
<keyword evidence="2" id="KW-1185">Reference proteome</keyword>
<proteinExistence type="predicted"/>
<comment type="caution">
    <text evidence="1">The sequence shown here is derived from an EMBL/GenBank/DDBJ whole genome shotgun (WGS) entry which is preliminary data.</text>
</comment>
<name>A0ACB7Z7J6_9ERIC</name>
<gene>
    <name evidence="1" type="ORF">Vadar_027701</name>
</gene>
<protein>
    <submittedName>
        <fullName evidence="1">Uncharacterized protein</fullName>
    </submittedName>
</protein>
<dbReference type="EMBL" id="CM037154">
    <property type="protein sequence ID" value="KAH7861555.1"/>
    <property type="molecule type" value="Genomic_DNA"/>
</dbReference>
<organism evidence="1 2">
    <name type="scientific">Vaccinium darrowii</name>
    <dbReference type="NCBI Taxonomy" id="229202"/>
    <lineage>
        <taxon>Eukaryota</taxon>
        <taxon>Viridiplantae</taxon>
        <taxon>Streptophyta</taxon>
        <taxon>Embryophyta</taxon>
        <taxon>Tracheophyta</taxon>
        <taxon>Spermatophyta</taxon>
        <taxon>Magnoliopsida</taxon>
        <taxon>eudicotyledons</taxon>
        <taxon>Gunneridae</taxon>
        <taxon>Pentapetalae</taxon>
        <taxon>asterids</taxon>
        <taxon>Ericales</taxon>
        <taxon>Ericaceae</taxon>
        <taxon>Vaccinioideae</taxon>
        <taxon>Vaccinieae</taxon>
        <taxon>Vaccinium</taxon>
    </lineage>
</organism>
<accession>A0ACB7Z7J6</accession>
<reference evidence="1 2" key="1">
    <citation type="journal article" date="2021" name="Hortic Res">
        <title>High-quality reference genome and annotation aids understanding of berry development for evergreen blueberry (Vaccinium darrowii).</title>
        <authorList>
            <person name="Yu J."/>
            <person name="Hulse-Kemp A.M."/>
            <person name="Babiker E."/>
            <person name="Staton M."/>
        </authorList>
    </citation>
    <scope>NUCLEOTIDE SEQUENCE [LARGE SCALE GENOMIC DNA]</scope>
    <source>
        <strain evidence="2">cv. NJ 8807/NJ 8810</strain>
        <tissue evidence="1">Young leaf</tissue>
    </source>
</reference>
<evidence type="ECO:0000313" key="2">
    <source>
        <dbReference type="Proteomes" id="UP000828048"/>
    </source>
</evidence>
<sequence length="222" mass="24957">MSRVNMHENDDQLVARYVSGLRFDLKGELIMQHLTSLEEAYQMALKSEEKLKWSSCRKPESLKNVTDKAEKVVAPTCKSPKPQGGGNKDQGKAISSSNKCFRCGEPGHRSYECPKMKAELNLMEEETKPVYDEELGVFKEELCNPNFDAESLLIRRVMVTNRGGMVTKVEDGDVFNKEGCCKNAVAANVMTLIIECSNLPNCDEYPQHIGMEEKNKLFGPKI</sequence>